<dbReference type="InterPro" id="IPR051269">
    <property type="entry name" value="Fe-S_cluster_ET"/>
</dbReference>
<dbReference type="OrthoDB" id="14703at2"/>
<keyword evidence="5 8" id="KW-0408">Iron</keyword>
<dbReference type="InterPro" id="IPR010693">
    <property type="entry name" value="Divergent_4Fe-4S_mono-cluster"/>
</dbReference>
<evidence type="ECO:0000313" key="11">
    <source>
        <dbReference type="Proteomes" id="UP000004691"/>
    </source>
</evidence>
<sequence length="63" mass="6389">MIEVRRDVCVASGLCVLTAPGVFDQDDDGVVLVRGIPAEHAEAVAVAVDECPSGALRLAPGGT</sequence>
<dbReference type="PANTHER" id="PTHR36923:SF3">
    <property type="entry name" value="FERREDOXIN"/>
    <property type="match status" value="1"/>
</dbReference>
<dbReference type="GO" id="GO:0051538">
    <property type="term" value="F:3 iron, 4 sulfur cluster binding"/>
    <property type="evidence" value="ECO:0007669"/>
    <property type="project" value="UniProtKB-KW"/>
</dbReference>
<feature type="domain" description="Divergent 4Fe-4S mono-cluster" evidence="9">
    <location>
        <begin position="2"/>
        <end position="58"/>
    </location>
</feature>
<keyword evidence="6 8" id="KW-0411">Iron-sulfur</keyword>
<evidence type="ECO:0000256" key="5">
    <source>
        <dbReference type="ARBA" id="ARBA00023004"/>
    </source>
</evidence>
<proteinExistence type="predicted"/>
<evidence type="ECO:0000256" key="7">
    <source>
        <dbReference type="ARBA" id="ARBA00023291"/>
    </source>
</evidence>
<dbReference type="Pfam" id="PF06902">
    <property type="entry name" value="Fer4_19"/>
    <property type="match status" value="1"/>
</dbReference>
<evidence type="ECO:0000313" key="10">
    <source>
        <dbReference type="EMBL" id="EID52991.1"/>
    </source>
</evidence>
<dbReference type="Gene3D" id="3.30.70.20">
    <property type="match status" value="1"/>
</dbReference>
<dbReference type="PANTHER" id="PTHR36923">
    <property type="entry name" value="FERREDOXIN"/>
    <property type="match status" value="1"/>
</dbReference>
<comment type="cofactor">
    <cofactor evidence="1">
        <name>[3Fe-4S] cluster</name>
        <dbReference type="ChEBI" id="CHEBI:21137"/>
    </cofactor>
</comment>
<dbReference type="Proteomes" id="UP000004691">
    <property type="component" value="Unassembled WGS sequence"/>
</dbReference>
<dbReference type="AlphaFoldDB" id="I0UYN8"/>
<evidence type="ECO:0000259" key="9">
    <source>
        <dbReference type="Pfam" id="PF06902"/>
    </source>
</evidence>
<keyword evidence="2 8" id="KW-0813">Transport</keyword>
<gene>
    <name evidence="10" type="ORF">SacxiDRAFT_0722</name>
</gene>
<dbReference type="InterPro" id="IPR001080">
    <property type="entry name" value="3Fe4S_ferredoxin"/>
</dbReference>
<keyword evidence="4 8" id="KW-0249">Electron transport</keyword>
<dbReference type="SUPFAM" id="SSF54862">
    <property type="entry name" value="4Fe-4S ferredoxins"/>
    <property type="match status" value="1"/>
</dbReference>
<organism evidence="10 11">
    <name type="scientific">Saccharomonospora xinjiangensis XJ-54</name>
    <dbReference type="NCBI Taxonomy" id="882086"/>
    <lineage>
        <taxon>Bacteria</taxon>
        <taxon>Bacillati</taxon>
        <taxon>Actinomycetota</taxon>
        <taxon>Actinomycetes</taxon>
        <taxon>Pseudonocardiales</taxon>
        <taxon>Pseudonocardiaceae</taxon>
        <taxon>Saccharomonospora</taxon>
    </lineage>
</organism>
<evidence type="ECO:0000256" key="6">
    <source>
        <dbReference type="ARBA" id="ARBA00023014"/>
    </source>
</evidence>
<keyword evidence="3 8" id="KW-0479">Metal-binding</keyword>
<dbReference type="PRINTS" id="PR00352">
    <property type="entry name" value="3FE4SFRDOXIN"/>
</dbReference>
<accession>I0UYN8</accession>
<evidence type="ECO:0000256" key="2">
    <source>
        <dbReference type="ARBA" id="ARBA00022448"/>
    </source>
</evidence>
<keyword evidence="7" id="KW-0003">3Fe-4S</keyword>
<evidence type="ECO:0000256" key="4">
    <source>
        <dbReference type="ARBA" id="ARBA00022982"/>
    </source>
</evidence>
<keyword evidence="11" id="KW-1185">Reference proteome</keyword>
<dbReference type="HOGENOM" id="CLU_139698_6_0_11"/>
<comment type="function">
    <text evidence="8">Ferredoxins are iron-sulfur proteins that transfer electrons in a wide variety of metabolic reactions.</text>
</comment>
<evidence type="ECO:0000256" key="3">
    <source>
        <dbReference type="ARBA" id="ARBA00022723"/>
    </source>
</evidence>
<dbReference type="GO" id="GO:0005506">
    <property type="term" value="F:iron ion binding"/>
    <property type="evidence" value="ECO:0007669"/>
    <property type="project" value="UniProtKB-UniRule"/>
</dbReference>
<name>I0UYN8_9PSEU</name>
<protein>
    <recommendedName>
        <fullName evidence="8">Ferredoxin</fullName>
    </recommendedName>
</protein>
<reference evidence="10 11" key="1">
    <citation type="submission" date="2012-01" db="EMBL/GenBank/DDBJ databases">
        <title>Improved High-Quality Draft sequence of Saccharomonospora xinjiangensis XJ-54.</title>
        <authorList>
            <consortium name="US DOE Joint Genome Institute"/>
            <person name="Lucas S."/>
            <person name="Han J."/>
            <person name="Lapidus A."/>
            <person name="Cheng J.-F."/>
            <person name="Goodwin L."/>
            <person name="Pitluck S."/>
            <person name="Peters L."/>
            <person name="Mikhailova N."/>
            <person name="Teshima H."/>
            <person name="Detter J.C."/>
            <person name="Han C."/>
            <person name="Tapia R."/>
            <person name="Land M."/>
            <person name="Hauser L."/>
            <person name="Kyrpides N."/>
            <person name="Ivanova N."/>
            <person name="Pagani I."/>
            <person name="Brambilla E.-M."/>
            <person name="Klenk H.-P."/>
            <person name="Woyke T."/>
        </authorList>
    </citation>
    <scope>NUCLEOTIDE SEQUENCE [LARGE SCALE GENOMIC DNA]</scope>
    <source>
        <strain evidence="10 11">XJ-54</strain>
    </source>
</reference>
<dbReference type="STRING" id="882086.SacxiDRAFT_0722"/>
<evidence type="ECO:0000256" key="8">
    <source>
        <dbReference type="RuleBase" id="RU368020"/>
    </source>
</evidence>
<dbReference type="RefSeq" id="WP_006237097.1">
    <property type="nucleotide sequence ID" value="NZ_JH636049.1"/>
</dbReference>
<evidence type="ECO:0000256" key="1">
    <source>
        <dbReference type="ARBA" id="ARBA00001927"/>
    </source>
</evidence>
<dbReference type="EMBL" id="JH636049">
    <property type="protein sequence ID" value="EID52991.1"/>
    <property type="molecule type" value="Genomic_DNA"/>
</dbReference>
<dbReference type="GO" id="GO:0009055">
    <property type="term" value="F:electron transfer activity"/>
    <property type="evidence" value="ECO:0007669"/>
    <property type="project" value="UniProtKB-UniRule"/>
</dbReference>